<name>V2TM52_9GAMM</name>
<dbReference type="Gene3D" id="3.10.450.50">
    <property type="match status" value="1"/>
</dbReference>
<dbReference type="InterPro" id="IPR048469">
    <property type="entry name" value="YchJ-like_M"/>
</dbReference>
<dbReference type="Pfam" id="PF17775">
    <property type="entry name" value="YchJ_M-like"/>
    <property type="match status" value="1"/>
</dbReference>
<dbReference type="PATRIC" id="fig|1392540.3.peg.1901"/>
<dbReference type="PANTHER" id="PTHR33747">
    <property type="entry name" value="UPF0225 PROTEIN SCO1677"/>
    <property type="match status" value="1"/>
</dbReference>
<keyword evidence="3" id="KW-1185">Reference proteome</keyword>
<reference evidence="2 3" key="1">
    <citation type="submission" date="2013-10" db="EMBL/GenBank/DDBJ databases">
        <title>The Genome Sequence of Acinetobacter nectaris CIP 110549.</title>
        <authorList>
            <consortium name="The Broad Institute Genomics Platform"/>
            <consortium name="The Broad Institute Genome Sequencing Center for Infectious Disease"/>
            <person name="Cerqueira G."/>
            <person name="Feldgarden M."/>
            <person name="Courvalin P."/>
            <person name="Grillot-Courvalin C."/>
            <person name="Clermont D."/>
            <person name="Rocha E."/>
            <person name="Yoon E.-J."/>
            <person name="Nemec A."/>
            <person name="Young S.K."/>
            <person name="Zeng Q."/>
            <person name="Gargeya S."/>
            <person name="Fitzgerald M."/>
            <person name="Abouelleil A."/>
            <person name="Alvarado L."/>
            <person name="Berlin A.M."/>
            <person name="Chapman S.B."/>
            <person name="Gainer-Dewar J."/>
            <person name="Goldberg J."/>
            <person name="Gnerre S."/>
            <person name="Griggs A."/>
            <person name="Gujja S."/>
            <person name="Hansen M."/>
            <person name="Howarth C."/>
            <person name="Imamovic A."/>
            <person name="Ireland A."/>
            <person name="Larimer J."/>
            <person name="McCowan C."/>
            <person name="Murphy C."/>
            <person name="Pearson M."/>
            <person name="Poon T.W."/>
            <person name="Priest M."/>
            <person name="Roberts A."/>
            <person name="Saif S."/>
            <person name="Shea T."/>
            <person name="Sykes S."/>
            <person name="Wortman J."/>
            <person name="Nusbaum C."/>
            <person name="Birren B."/>
        </authorList>
    </citation>
    <scope>NUCLEOTIDE SEQUENCE [LARGE SCALE GENOMIC DNA]</scope>
    <source>
        <strain evidence="2 3">CIP 110549</strain>
    </source>
</reference>
<comment type="caution">
    <text evidence="2">The sequence shown here is derived from an EMBL/GenBank/DDBJ whole genome shotgun (WGS) entry which is preliminary data.</text>
</comment>
<dbReference type="STRING" id="1392540.P256_01971"/>
<dbReference type="InterPro" id="IPR004027">
    <property type="entry name" value="SEC_C_motif"/>
</dbReference>
<sequence>MENNQACPCGGGYYQECCLPLHEGKVYAENAQQLMRSRYSAFVKQKVDYIVKTTAKNQQHALDISALMAWSKTTEWKALEVLNYRDNLDKNHASVEFKAYYWLEGETCAHYENSFFVKHLDQWYFLDPTLEEKYTMKQTCICGSNKKFKLCCAKYL</sequence>
<dbReference type="AlphaFoldDB" id="V2TM52"/>
<dbReference type="NCBIfam" id="NF002486">
    <property type="entry name" value="PRK01752.1"/>
    <property type="match status" value="1"/>
</dbReference>
<feature type="domain" description="YchJ-like middle NTF2-like" evidence="1">
    <location>
        <begin position="30"/>
        <end position="127"/>
    </location>
</feature>
<dbReference type="Proteomes" id="UP000023785">
    <property type="component" value="Unassembled WGS sequence"/>
</dbReference>
<proteinExistence type="predicted"/>
<dbReference type="EMBL" id="AYER01000007">
    <property type="protein sequence ID" value="ESK38432.1"/>
    <property type="molecule type" value="Genomic_DNA"/>
</dbReference>
<dbReference type="eggNOG" id="COG3012">
    <property type="taxonomic scope" value="Bacteria"/>
</dbReference>
<evidence type="ECO:0000259" key="1">
    <source>
        <dbReference type="Pfam" id="PF17775"/>
    </source>
</evidence>
<dbReference type="PANTHER" id="PTHR33747:SF1">
    <property type="entry name" value="ADENYLATE CYCLASE-ASSOCIATED CAP C-TERMINAL DOMAIN-CONTAINING PROTEIN"/>
    <property type="match status" value="1"/>
</dbReference>
<dbReference type="HOGENOM" id="CLU_099590_0_1_6"/>
<accession>V2TM52</accession>
<evidence type="ECO:0000313" key="2">
    <source>
        <dbReference type="EMBL" id="ESK38432.1"/>
    </source>
</evidence>
<organism evidence="2 3">
    <name type="scientific">Acinetobacter nectaris CIP 110549</name>
    <dbReference type="NCBI Taxonomy" id="1392540"/>
    <lineage>
        <taxon>Bacteria</taxon>
        <taxon>Pseudomonadati</taxon>
        <taxon>Pseudomonadota</taxon>
        <taxon>Gammaproteobacteria</taxon>
        <taxon>Moraxellales</taxon>
        <taxon>Moraxellaceae</taxon>
        <taxon>Acinetobacter</taxon>
    </lineage>
</organism>
<dbReference type="InterPro" id="IPR032710">
    <property type="entry name" value="NTF2-like_dom_sf"/>
</dbReference>
<evidence type="ECO:0000313" key="3">
    <source>
        <dbReference type="Proteomes" id="UP000023785"/>
    </source>
</evidence>
<protein>
    <recommendedName>
        <fullName evidence="1">YchJ-like middle NTF2-like domain-containing protein</fullName>
    </recommendedName>
</protein>
<dbReference type="SUPFAM" id="SSF54427">
    <property type="entry name" value="NTF2-like"/>
    <property type="match status" value="1"/>
</dbReference>
<dbReference type="RefSeq" id="WP_023273589.1">
    <property type="nucleotide sequence ID" value="NZ_KI530734.1"/>
</dbReference>
<gene>
    <name evidence="2" type="ORF">P256_01971</name>
</gene>
<dbReference type="SUPFAM" id="SSF103642">
    <property type="entry name" value="Sec-C motif"/>
    <property type="match status" value="1"/>
</dbReference>
<dbReference type="OrthoDB" id="21421at2"/>
<dbReference type="Pfam" id="PF02810">
    <property type="entry name" value="SEC-C"/>
    <property type="match status" value="1"/>
</dbReference>